<evidence type="ECO:0000313" key="1">
    <source>
        <dbReference type="EMBL" id="MBW69749.1"/>
    </source>
</evidence>
<reference evidence="1" key="1">
    <citation type="submission" date="2018-01" db="EMBL/GenBank/DDBJ databases">
        <title>An insight into the sialome of Amazonian anophelines.</title>
        <authorList>
            <person name="Ribeiro J.M."/>
            <person name="Scarpassa V."/>
            <person name="Calvo E."/>
        </authorList>
    </citation>
    <scope>NUCLEOTIDE SEQUENCE</scope>
</reference>
<dbReference type="EMBL" id="GGFL01005571">
    <property type="protein sequence ID" value="MBW69749.1"/>
    <property type="molecule type" value="Transcribed_RNA"/>
</dbReference>
<accession>A0A2M4CWV3</accession>
<organism evidence="1">
    <name type="scientific">Anopheles darlingi</name>
    <name type="common">Mosquito</name>
    <dbReference type="NCBI Taxonomy" id="43151"/>
    <lineage>
        <taxon>Eukaryota</taxon>
        <taxon>Metazoa</taxon>
        <taxon>Ecdysozoa</taxon>
        <taxon>Arthropoda</taxon>
        <taxon>Hexapoda</taxon>
        <taxon>Insecta</taxon>
        <taxon>Pterygota</taxon>
        <taxon>Neoptera</taxon>
        <taxon>Endopterygota</taxon>
        <taxon>Diptera</taxon>
        <taxon>Nematocera</taxon>
        <taxon>Culicoidea</taxon>
        <taxon>Culicidae</taxon>
        <taxon>Anophelinae</taxon>
        <taxon>Anopheles</taxon>
    </lineage>
</organism>
<proteinExistence type="predicted"/>
<dbReference type="PROSITE" id="PS51257">
    <property type="entry name" value="PROKAR_LIPOPROTEIN"/>
    <property type="match status" value="1"/>
</dbReference>
<sequence length="173" mass="18572">MLRSSRLISSFSSISSSHSVSACSSFCLSCSSMLRLPRALRSADISFSFDVRNFFSSCKSSISCFCSFTFCCSLSASEAAVLLETVSMDARRRNRISLLSRSALSARAFTVSNSLLRLSISSCNSLVLIWSTIVASVASVVSVVVECMSSSVFIFLSLIDIKNLTSSLLEAGT</sequence>
<protein>
    <submittedName>
        <fullName evidence="1">Uncharacterized protein</fullName>
    </submittedName>
</protein>
<dbReference type="AlphaFoldDB" id="A0A2M4CWV3"/>
<name>A0A2M4CWV3_ANODA</name>